<keyword evidence="6 7" id="KW-0472">Membrane</keyword>
<sequence length="227" mass="25126">MSLLELGLRIILSFFVLLVLTRLMGRQEISQLTFFNFVSGIAIGSIGANLAINPDVPVRNGLVGLIGWSTITIALEWLDIQSPKLRKALDGEPKILIKQGKIMEKELKKARVDLDALLSLLRDKDIFILSEVDYAIFETNGNLSVLKKSPPVPGPSVDSIKKSPVATTLVSDGKIHTENLTKLDRSEPWLHQQLMLSGVKSLSDVFYAGLQKDGTIYVDFKEDKLPE</sequence>
<keyword evidence="3" id="KW-1003">Cell membrane</keyword>
<reference evidence="10 11" key="1">
    <citation type="submission" date="2015-01" db="EMBL/GenBank/DDBJ databases">
        <title>Jeotgalibacillus campisalis genome sequencing.</title>
        <authorList>
            <person name="Goh K.M."/>
            <person name="Chan K.-G."/>
            <person name="Yaakop A.S."/>
            <person name="Ee R."/>
            <person name="Gan H.M."/>
            <person name="Chan C.S."/>
        </authorList>
    </citation>
    <scope>NUCLEOTIDE SEQUENCE [LARGE SCALE GENOMIC DNA]</scope>
    <source>
        <strain evidence="10 11">SF-57</strain>
    </source>
</reference>
<evidence type="ECO:0000313" key="10">
    <source>
        <dbReference type="EMBL" id="KIL48439.1"/>
    </source>
</evidence>
<dbReference type="EMBL" id="JXRR01000013">
    <property type="protein sequence ID" value="KIL48439.1"/>
    <property type="molecule type" value="Genomic_DNA"/>
</dbReference>
<dbReference type="InterPro" id="IPR007353">
    <property type="entry name" value="DUF421"/>
</dbReference>
<keyword evidence="11" id="KW-1185">Reference proteome</keyword>
<name>A0A0C2S377_9BACL</name>
<feature type="domain" description="YetF C-terminal" evidence="8">
    <location>
        <begin position="82"/>
        <end position="209"/>
    </location>
</feature>
<dbReference type="Pfam" id="PF04239">
    <property type="entry name" value="DUF421"/>
    <property type="match status" value="1"/>
</dbReference>
<dbReference type="PANTHER" id="PTHR34582">
    <property type="entry name" value="UPF0702 TRANSMEMBRANE PROTEIN YCAP"/>
    <property type="match status" value="1"/>
</dbReference>
<gene>
    <name evidence="10" type="ORF">KR50_14750</name>
</gene>
<evidence type="ECO:0000256" key="1">
    <source>
        <dbReference type="ARBA" id="ARBA00004651"/>
    </source>
</evidence>
<evidence type="ECO:0000256" key="4">
    <source>
        <dbReference type="ARBA" id="ARBA00022692"/>
    </source>
</evidence>
<evidence type="ECO:0000259" key="8">
    <source>
        <dbReference type="Pfam" id="PF04239"/>
    </source>
</evidence>
<comment type="caution">
    <text evidence="10">The sequence shown here is derived from an EMBL/GenBank/DDBJ whole genome shotgun (WGS) entry which is preliminary data.</text>
</comment>
<evidence type="ECO:0000256" key="2">
    <source>
        <dbReference type="ARBA" id="ARBA00006448"/>
    </source>
</evidence>
<dbReference type="InterPro" id="IPR023090">
    <property type="entry name" value="UPF0702_alpha/beta_dom_sf"/>
</dbReference>
<evidence type="ECO:0000256" key="7">
    <source>
        <dbReference type="SAM" id="Phobius"/>
    </source>
</evidence>
<proteinExistence type="inferred from homology"/>
<keyword evidence="4 7" id="KW-0812">Transmembrane</keyword>
<evidence type="ECO:0000313" key="11">
    <source>
        <dbReference type="Proteomes" id="UP000031972"/>
    </source>
</evidence>
<dbReference type="OrthoDB" id="9778331at2"/>
<dbReference type="InterPro" id="IPR048454">
    <property type="entry name" value="YetF_N"/>
</dbReference>
<keyword evidence="5 7" id="KW-1133">Transmembrane helix</keyword>
<dbReference type="GO" id="GO:0005886">
    <property type="term" value="C:plasma membrane"/>
    <property type="evidence" value="ECO:0007669"/>
    <property type="project" value="UniProtKB-SubCell"/>
</dbReference>
<dbReference type="PATRIC" id="fig|220754.4.peg.1500"/>
<feature type="transmembrane region" description="Helical" evidence="7">
    <location>
        <begin position="58"/>
        <end position="78"/>
    </location>
</feature>
<accession>A0A0C2S377</accession>
<comment type="similarity">
    <text evidence="2">Belongs to the UPF0702 family.</text>
</comment>
<dbReference type="RefSeq" id="WP_041056640.1">
    <property type="nucleotide sequence ID" value="NZ_JXRR01000013.1"/>
</dbReference>
<evidence type="ECO:0000259" key="9">
    <source>
        <dbReference type="Pfam" id="PF20730"/>
    </source>
</evidence>
<dbReference type="Pfam" id="PF20730">
    <property type="entry name" value="YetF_N"/>
    <property type="match status" value="1"/>
</dbReference>
<evidence type="ECO:0000256" key="5">
    <source>
        <dbReference type="ARBA" id="ARBA00022989"/>
    </source>
</evidence>
<feature type="transmembrane region" description="Helical" evidence="7">
    <location>
        <begin position="32"/>
        <end position="52"/>
    </location>
</feature>
<dbReference type="Proteomes" id="UP000031972">
    <property type="component" value="Unassembled WGS sequence"/>
</dbReference>
<evidence type="ECO:0000256" key="3">
    <source>
        <dbReference type="ARBA" id="ARBA00022475"/>
    </source>
</evidence>
<evidence type="ECO:0000256" key="6">
    <source>
        <dbReference type="ARBA" id="ARBA00023136"/>
    </source>
</evidence>
<feature type="transmembrane region" description="Helical" evidence="7">
    <location>
        <begin position="6"/>
        <end position="25"/>
    </location>
</feature>
<feature type="domain" description="YetF-like N-terminal transmembrane" evidence="9">
    <location>
        <begin position="4"/>
        <end position="78"/>
    </location>
</feature>
<dbReference type="Gene3D" id="3.30.240.20">
    <property type="entry name" value="bsu07140 like domains"/>
    <property type="match status" value="2"/>
</dbReference>
<comment type="subcellular location">
    <subcellularLocation>
        <location evidence="1">Cell membrane</location>
        <topology evidence="1">Multi-pass membrane protein</topology>
    </subcellularLocation>
</comment>
<dbReference type="PANTHER" id="PTHR34582:SF7">
    <property type="entry name" value="UPF0702 TRANSMEMBRANE PROTEIN YDFS"/>
    <property type="match status" value="1"/>
</dbReference>
<evidence type="ECO:0008006" key="12">
    <source>
        <dbReference type="Google" id="ProtNLM"/>
    </source>
</evidence>
<organism evidence="10 11">
    <name type="scientific">Jeotgalibacillus campisalis</name>
    <dbReference type="NCBI Taxonomy" id="220754"/>
    <lineage>
        <taxon>Bacteria</taxon>
        <taxon>Bacillati</taxon>
        <taxon>Bacillota</taxon>
        <taxon>Bacilli</taxon>
        <taxon>Bacillales</taxon>
        <taxon>Caryophanaceae</taxon>
        <taxon>Jeotgalibacillus</taxon>
    </lineage>
</organism>
<dbReference type="AlphaFoldDB" id="A0A0C2S377"/>
<protein>
    <recommendedName>
        <fullName evidence="12">DUF421 domain-containing protein</fullName>
    </recommendedName>
</protein>